<keyword evidence="1" id="KW-0472">Membrane</keyword>
<dbReference type="Proteomes" id="UP000824123">
    <property type="component" value="Unassembled WGS sequence"/>
</dbReference>
<dbReference type="AlphaFoldDB" id="A0A9D1LPT2"/>
<keyword evidence="1" id="KW-0812">Transmembrane</keyword>
<comment type="caution">
    <text evidence="2">The sequence shown here is derived from an EMBL/GenBank/DDBJ whole genome shotgun (WGS) entry which is preliminary data.</text>
</comment>
<protein>
    <submittedName>
        <fullName evidence="2">Pro-sigmaK processing inhibitor BofA family protein</fullName>
    </submittedName>
</protein>
<feature type="transmembrane region" description="Helical" evidence="1">
    <location>
        <begin position="7"/>
        <end position="26"/>
    </location>
</feature>
<keyword evidence="1" id="KW-1133">Transmembrane helix</keyword>
<dbReference type="Pfam" id="PF07441">
    <property type="entry name" value="BofA"/>
    <property type="match status" value="1"/>
</dbReference>
<evidence type="ECO:0000313" key="2">
    <source>
        <dbReference type="EMBL" id="HIU45828.1"/>
    </source>
</evidence>
<evidence type="ECO:0000256" key="1">
    <source>
        <dbReference type="SAM" id="Phobius"/>
    </source>
</evidence>
<sequence>MAIPWELLLAYGVGLALLYMLGRLLLVPGKWLWRLVLNSLVGALLMWLVNLFSGLTGFTVAINPFTVLITGLLGIPGVLLNIGLTLLL</sequence>
<name>A0A9D1LPT2_9FIRM</name>
<dbReference type="InterPro" id="IPR010001">
    <property type="entry name" value="BofA"/>
</dbReference>
<feature type="transmembrane region" description="Helical" evidence="1">
    <location>
        <begin position="65"/>
        <end position="87"/>
    </location>
</feature>
<gene>
    <name evidence="2" type="ORF">IAC59_01045</name>
</gene>
<accession>A0A9D1LPT2</accession>
<feature type="transmembrane region" description="Helical" evidence="1">
    <location>
        <begin position="32"/>
        <end position="53"/>
    </location>
</feature>
<organism evidence="2 3">
    <name type="scientific">Candidatus Fimadaptatus faecigallinarum</name>
    <dbReference type="NCBI Taxonomy" id="2840814"/>
    <lineage>
        <taxon>Bacteria</taxon>
        <taxon>Bacillati</taxon>
        <taxon>Bacillota</taxon>
        <taxon>Clostridia</taxon>
        <taxon>Eubacteriales</taxon>
        <taxon>Candidatus Fimadaptatus</taxon>
    </lineage>
</organism>
<reference evidence="2" key="2">
    <citation type="journal article" date="2021" name="PeerJ">
        <title>Extensive microbial diversity within the chicken gut microbiome revealed by metagenomics and culture.</title>
        <authorList>
            <person name="Gilroy R."/>
            <person name="Ravi A."/>
            <person name="Getino M."/>
            <person name="Pursley I."/>
            <person name="Horton D.L."/>
            <person name="Alikhan N.F."/>
            <person name="Baker D."/>
            <person name="Gharbi K."/>
            <person name="Hall N."/>
            <person name="Watson M."/>
            <person name="Adriaenssens E.M."/>
            <person name="Foster-Nyarko E."/>
            <person name="Jarju S."/>
            <person name="Secka A."/>
            <person name="Antonio M."/>
            <person name="Oren A."/>
            <person name="Chaudhuri R.R."/>
            <person name="La Ragione R."/>
            <person name="Hildebrand F."/>
            <person name="Pallen M.J."/>
        </authorList>
    </citation>
    <scope>NUCLEOTIDE SEQUENCE</scope>
    <source>
        <strain evidence="2">ChiSxjej2B14-8506</strain>
    </source>
</reference>
<evidence type="ECO:0000313" key="3">
    <source>
        <dbReference type="Proteomes" id="UP000824123"/>
    </source>
</evidence>
<dbReference type="EMBL" id="DVNK01000008">
    <property type="protein sequence ID" value="HIU45828.1"/>
    <property type="molecule type" value="Genomic_DNA"/>
</dbReference>
<proteinExistence type="predicted"/>
<reference evidence="2" key="1">
    <citation type="submission" date="2020-10" db="EMBL/GenBank/DDBJ databases">
        <authorList>
            <person name="Gilroy R."/>
        </authorList>
    </citation>
    <scope>NUCLEOTIDE SEQUENCE</scope>
    <source>
        <strain evidence="2">ChiSxjej2B14-8506</strain>
    </source>
</reference>